<dbReference type="InterPro" id="IPR014729">
    <property type="entry name" value="Rossmann-like_a/b/a_fold"/>
</dbReference>
<keyword evidence="1" id="KW-0472">Membrane</keyword>
<keyword evidence="1" id="KW-0812">Transmembrane</keyword>
<name>A0A3B0UW45_9ZZZZ</name>
<dbReference type="Gene3D" id="3.40.50.620">
    <property type="entry name" value="HUPs"/>
    <property type="match status" value="1"/>
</dbReference>
<evidence type="ECO:0000256" key="1">
    <source>
        <dbReference type="SAM" id="Phobius"/>
    </source>
</evidence>
<gene>
    <name evidence="2" type="ORF">MNBD_CPR01-271</name>
</gene>
<dbReference type="PANTHER" id="PTHR11933:SF5">
    <property type="entry name" value="MITOCHONDRIAL TRNA-SPECIFIC 2-THIOURIDYLASE 1"/>
    <property type="match status" value="1"/>
</dbReference>
<proteinExistence type="predicted"/>
<evidence type="ECO:0000313" key="2">
    <source>
        <dbReference type="EMBL" id="VAW32403.1"/>
    </source>
</evidence>
<feature type="transmembrane region" description="Helical" evidence="1">
    <location>
        <begin position="21"/>
        <end position="44"/>
    </location>
</feature>
<reference evidence="2" key="1">
    <citation type="submission" date="2018-06" db="EMBL/GenBank/DDBJ databases">
        <authorList>
            <person name="Zhirakovskaya E."/>
        </authorList>
    </citation>
    <scope>NUCLEOTIDE SEQUENCE</scope>
</reference>
<keyword evidence="1" id="KW-1133">Transmembrane helix</keyword>
<dbReference type="PANTHER" id="PTHR11933">
    <property type="entry name" value="TRNA 5-METHYLAMINOMETHYL-2-THIOURIDYLATE -METHYLTRANSFERASE"/>
    <property type="match status" value="1"/>
</dbReference>
<keyword evidence="2" id="KW-0808">Transferase</keyword>
<dbReference type="SUPFAM" id="SSF52402">
    <property type="entry name" value="Adenine nucleotide alpha hydrolases-like"/>
    <property type="match status" value="1"/>
</dbReference>
<protein>
    <submittedName>
        <fullName evidence="2">tRNA-specific 2-thiouridylase MnmA</fullName>
        <ecNumber evidence="2">2.8.1.13</ecNumber>
    </submittedName>
</protein>
<dbReference type="GO" id="GO:0103016">
    <property type="term" value="F:tRNA-uridine 2-sulfurtransferase activity"/>
    <property type="evidence" value="ECO:0007669"/>
    <property type="project" value="UniProtKB-EC"/>
</dbReference>
<dbReference type="EC" id="2.8.1.13" evidence="2"/>
<organism evidence="2">
    <name type="scientific">hydrothermal vent metagenome</name>
    <dbReference type="NCBI Taxonomy" id="652676"/>
    <lineage>
        <taxon>unclassified sequences</taxon>
        <taxon>metagenomes</taxon>
        <taxon>ecological metagenomes</taxon>
    </lineage>
</organism>
<dbReference type="Pfam" id="PF03054">
    <property type="entry name" value="tRNA_Me_trans"/>
    <property type="match status" value="1"/>
</dbReference>
<accession>A0A3B0UW45</accession>
<dbReference type="AlphaFoldDB" id="A0A3B0UW45"/>
<sequence>MKISNVKGKRIFVGLSGGVDSSVTATLLMLAGAHVIGVFIKGWYPKGMPCTWSNDRRDAMRVSAKLHIPFYTLDASKAYKRGVIDYMLSEYAIGRTPNPDVMCNREVKFGEFASFAFQHGADFIATGHYARIDVSDNKMRLLRGIDKDKDQSYFLWAVPKEILSKTIFPLGGLHKTEVRAMAQKFSL</sequence>
<feature type="non-terminal residue" evidence="2">
    <location>
        <position position="187"/>
    </location>
</feature>
<dbReference type="EMBL" id="UOEV01000045">
    <property type="protein sequence ID" value="VAW32403.1"/>
    <property type="molecule type" value="Genomic_DNA"/>
</dbReference>
<dbReference type="GO" id="GO:0002143">
    <property type="term" value="P:tRNA wobble position uridine thiolation"/>
    <property type="evidence" value="ECO:0007669"/>
    <property type="project" value="TreeGrafter"/>
</dbReference>